<evidence type="ECO:0000256" key="1">
    <source>
        <dbReference type="SAM" id="MobiDB-lite"/>
    </source>
</evidence>
<evidence type="ECO:0000313" key="2">
    <source>
        <dbReference type="EMBL" id="VDI49249.1"/>
    </source>
</evidence>
<feature type="compositionally biased region" description="Gly residues" evidence="1">
    <location>
        <begin position="23"/>
        <end position="35"/>
    </location>
</feature>
<feature type="compositionally biased region" description="Basic and acidic residues" evidence="1">
    <location>
        <begin position="80"/>
        <end position="91"/>
    </location>
</feature>
<protein>
    <submittedName>
        <fullName evidence="2">Uncharacterized protein</fullName>
    </submittedName>
</protein>
<dbReference type="Proteomes" id="UP000596742">
    <property type="component" value="Unassembled WGS sequence"/>
</dbReference>
<reference evidence="2" key="1">
    <citation type="submission" date="2018-11" db="EMBL/GenBank/DDBJ databases">
        <authorList>
            <person name="Alioto T."/>
            <person name="Alioto T."/>
        </authorList>
    </citation>
    <scope>NUCLEOTIDE SEQUENCE</scope>
</reference>
<feature type="compositionally biased region" description="Polar residues" evidence="1">
    <location>
        <begin position="66"/>
        <end position="77"/>
    </location>
</feature>
<proteinExistence type="predicted"/>
<feature type="region of interest" description="Disordered" evidence="1">
    <location>
        <begin position="1"/>
        <end position="91"/>
    </location>
</feature>
<organism evidence="2 3">
    <name type="scientific">Mytilus galloprovincialis</name>
    <name type="common">Mediterranean mussel</name>
    <dbReference type="NCBI Taxonomy" id="29158"/>
    <lineage>
        <taxon>Eukaryota</taxon>
        <taxon>Metazoa</taxon>
        <taxon>Spiralia</taxon>
        <taxon>Lophotrochozoa</taxon>
        <taxon>Mollusca</taxon>
        <taxon>Bivalvia</taxon>
        <taxon>Autobranchia</taxon>
        <taxon>Pteriomorphia</taxon>
        <taxon>Mytilida</taxon>
        <taxon>Mytiloidea</taxon>
        <taxon>Mytilidae</taxon>
        <taxon>Mytilinae</taxon>
        <taxon>Mytilus</taxon>
    </lineage>
</organism>
<evidence type="ECO:0000313" key="3">
    <source>
        <dbReference type="Proteomes" id="UP000596742"/>
    </source>
</evidence>
<feature type="compositionally biased region" description="Basic residues" evidence="1">
    <location>
        <begin position="44"/>
        <end position="64"/>
    </location>
</feature>
<dbReference type="AlphaFoldDB" id="A0A8B6FFB3"/>
<sequence length="185" mass="19926">MAARHPPQCNPPSLKWWGASGNSTGGGVAGAGPCGRGKVEEKRKNKRNRSRRDRRRKAARRKIKAGSSSPQLQTASPQGVRKEAQGQDRMCRDQSGFQTLIEVATPHFEGQGGSVGTELSCPVSGSEVRGPDLEGHILAEHVAVVFRDLSVSDPGLTRVRLNSLSTLFRWGTPSTGSSVSWKLWG</sequence>
<comment type="caution">
    <text evidence="2">The sequence shown here is derived from an EMBL/GenBank/DDBJ whole genome shotgun (WGS) entry which is preliminary data.</text>
</comment>
<dbReference type="EMBL" id="UYJE01006813">
    <property type="protein sequence ID" value="VDI49249.1"/>
    <property type="molecule type" value="Genomic_DNA"/>
</dbReference>
<accession>A0A8B6FFB3</accession>
<name>A0A8B6FFB3_MYTGA</name>
<gene>
    <name evidence="2" type="ORF">MGAL_10B041850</name>
</gene>
<keyword evidence="3" id="KW-1185">Reference proteome</keyword>